<reference evidence="2" key="1">
    <citation type="submission" date="2015-04" db="UniProtKB">
        <authorList>
            <consortium name="EnsemblPlants"/>
        </authorList>
    </citation>
    <scope>IDENTIFICATION</scope>
    <source>
        <strain evidence="2">SL10</strain>
    </source>
</reference>
<feature type="region of interest" description="Disordered" evidence="1">
    <location>
        <begin position="140"/>
        <end position="170"/>
    </location>
</feature>
<reference evidence="2" key="2">
    <citation type="submission" date="2018-04" db="EMBL/GenBank/DDBJ databases">
        <title>OnivRS2 (Oryza nivara Reference Sequence Version 2).</title>
        <authorList>
            <person name="Zhang J."/>
            <person name="Kudrna D."/>
            <person name="Lee S."/>
            <person name="Talag J."/>
            <person name="Rajasekar S."/>
            <person name="Welchert J."/>
            <person name="Hsing Y.-I."/>
            <person name="Wing R.A."/>
        </authorList>
    </citation>
    <scope>NUCLEOTIDE SEQUENCE [LARGE SCALE GENOMIC DNA]</scope>
    <source>
        <strain evidence="2">SL10</strain>
    </source>
</reference>
<evidence type="ECO:0000313" key="2">
    <source>
        <dbReference type="EnsemblPlants" id="ONIVA02G08370.1"/>
    </source>
</evidence>
<accession>A0A0E0G322</accession>
<keyword evidence="3" id="KW-1185">Reference proteome</keyword>
<dbReference type="Gramene" id="ONIVA02G08370.1">
    <property type="protein sequence ID" value="ONIVA02G08370.1"/>
    <property type="gene ID" value="ONIVA02G08370"/>
</dbReference>
<protein>
    <submittedName>
        <fullName evidence="2">Uncharacterized protein</fullName>
    </submittedName>
</protein>
<evidence type="ECO:0000256" key="1">
    <source>
        <dbReference type="SAM" id="MobiDB-lite"/>
    </source>
</evidence>
<name>A0A0E0G322_ORYNI</name>
<dbReference type="AlphaFoldDB" id="A0A0E0G322"/>
<evidence type="ECO:0000313" key="3">
    <source>
        <dbReference type="Proteomes" id="UP000006591"/>
    </source>
</evidence>
<dbReference type="Proteomes" id="UP000006591">
    <property type="component" value="Chromosome 2"/>
</dbReference>
<proteinExistence type="predicted"/>
<sequence>MHRVQARQPSVASAHRGILVYYCYSIQVAVLLSPPPYQAMLSSAGLDLVLALYSSCSHWLNLVHEDVDSTLIWWRRTPQPALLNMHGEAAFEVAAGSYDVAHASCYKCNRFEFITWWGAPGRGGGVAIVGSLELRSQTRDEFSERRRRRGDGGSWVAAPPPSRSTGGGRRLALPRAVCPYRALRSR</sequence>
<dbReference type="EnsemblPlants" id="ONIVA02G08370.1">
    <property type="protein sequence ID" value="ONIVA02G08370.1"/>
    <property type="gene ID" value="ONIVA02G08370"/>
</dbReference>
<organism evidence="2">
    <name type="scientific">Oryza nivara</name>
    <name type="common">Indian wild rice</name>
    <name type="synonym">Oryza sativa f. spontanea</name>
    <dbReference type="NCBI Taxonomy" id="4536"/>
    <lineage>
        <taxon>Eukaryota</taxon>
        <taxon>Viridiplantae</taxon>
        <taxon>Streptophyta</taxon>
        <taxon>Embryophyta</taxon>
        <taxon>Tracheophyta</taxon>
        <taxon>Spermatophyta</taxon>
        <taxon>Magnoliopsida</taxon>
        <taxon>Liliopsida</taxon>
        <taxon>Poales</taxon>
        <taxon>Poaceae</taxon>
        <taxon>BOP clade</taxon>
        <taxon>Oryzoideae</taxon>
        <taxon>Oryzeae</taxon>
        <taxon>Oryzinae</taxon>
        <taxon>Oryza</taxon>
    </lineage>
</organism>